<comment type="caution">
    <text evidence="1">The sequence shown here is derived from an EMBL/GenBank/DDBJ whole genome shotgun (WGS) entry which is preliminary data.</text>
</comment>
<dbReference type="EMBL" id="AEWV01000006">
    <property type="protein sequence ID" value="EGC18284.1"/>
    <property type="molecule type" value="Genomic_DNA"/>
</dbReference>
<name>F0EX53_9NEIS</name>
<dbReference type="AlphaFoldDB" id="F0EX53"/>
<evidence type="ECO:0000313" key="2">
    <source>
        <dbReference type="Proteomes" id="UP000004088"/>
    </source>
</evidence>
<gene>
    <name evidence="1" type="ORF">HMPREF9098_0433</name>
</gene>
<dbReference type="STRING" id="888741.HMPREF9098_0433"/>
<keyword evidence="2" id="KW-1185">Reference proteome</keyword>
<sequence length="48" mass="5617">MSDFTLPALFIQPKPRISRPFPHGRACLLAIDFYEIRLYNPVSLFNHL</sequence>
<protein>
    <submittedName>
        <fullName evidence="1">Uncharacterized protein</fullName>
    </submittedName>
</protein>
<accession>F0EX53</accession>
<dbReference type="Proteomes" id="UP000004088">
    <property type="component" value="Unassembled WGS sequence"/>
</dbReference>
<reference evidence="1 2" key="1">
    <citation type="submission" date="2011-01" db="EMBL/GenBank/DDBJ databases">
        <authorList>
            <person name="Muzny D."/>
            <person name="Qin X."/>
            <person name="Deng J."/>
            <person name="Jiang H."/>
            <person name="Liu Y."/>
            <person name="Qu J."/>
            <person name="Song X.-Z."/>
            <person name="Zhang L."/>
            <person name="Thornton R."/>
            <person name="Coyle M."/>
            <person name="Francisco L."/>
            <person name="Jackson L."/>
            <person name="Javaid M."/>
            <person name="Korchina V."/>
            <person name="Kovar C."/>
            <person name="Mata R."/>
            <person name="Mathew T."/>
            <person name="Ngo R."/>
            <person name="Nguyen L."/>
            <person name="Nguyen N."/>
            <person name="Okwuonu G."/>
            <person name="Ongeri F."/>
            <person name="Pham C."/>
            <person name="Simmons D."/>
            <person name="Wilczek-Boney K."/>
            <person name="Hale W."/>
            <person name="Jakkamsetti A."/>
            <person name="Pham P."/>
            <person name="Ruth R."/>
            <person name="San Lucas F."/>
            <person name="Warren J."/>
            <person name="Zhang J."/>
            <person name="Zhao Z."/>
            <person name="Zhou C."/>
            <person name="Zhu D."/>
            <person name="Lee S."/>
            <person name="Bess C."/>
            <person name="Blankenburg K."/>
            <person name="Forbes L."/>
            <person name="Fu Q."/>
            <person name="Gubbala S."/>
            <person name="Hirani K."/>
            <person name="Jayaseelan J.C."/>
            <person name="Lara F."/>
            <person name="Munidasa M."/>
            <person name="Palculict T."/>
            <person name="Patil S."/>
            <person name="Pu L.-L."/>
            <person name="Saada N."/>
            <person name="Tang L."/>
            <person name="Weissenberger G."/>
            <person name="Zhu Y."/>
            <person name="Hemphill L."/>
            <person name="Shang Y."/>
            <person name="Youmans B."/>
            <person name="Ayvaz T."/>
            <person name="Ross M."/>
            <person name="Santibanez J."/>
            <person name="Aqrawi P."/>
            <person name="Gross S."/>
            <person name="Joshi V."/>
            <person name="Fowler G."/>
            <person name="Nazareth L."/>
            <person name="Reid J."/>
            <person name="Worley K."/>
            <person name="Petrosino J."/>
            <person name="Highlander S."/>
            <person name="Gibbs R."/>
        </authorList>
    </citation>
    <scope>NUCLEOTIDE SEQUENCE [LARGE SCALE GENOMIC DNA]</scope>
    <source>
        <strain evidence="1 2">ATCC 33394</strain>
    </source>
</reference>
<evidence type="ECO:0000313" key="1">
    <source>
        <dbReference type="EMBL" id="EGC18284.1"/>
    </source>
</evidence>
<organism evidence="1 2">
    <name type="scientific">Kingella denitrificans ATCC 33394</name>
    <dbReference type="NCBI Taxonomy" id="888741"/>
    <lineage>
        <taxon>Bacteria</taxon>
        <taxon>Pseudomonadati</taxon>
        <taxon>Pseudomonadota</taxon>
        <taxon>Betaproteobacteria</taxon>
        <taxon>Neisseriales</taxon>
        <taxon>Neisseriaceae</taxon>
        <taxon>Kingella</taxon>
    </lineage>
</organism>
<proteinExistence type="predicted"/>
<dbReference type="HOGENOM" id="CLU_3153803_0_0_4"/>